<protein>
    <recommendedName>
        <fullName evidence="7">Phosphate-specific transport system accessory protein PhoU</fullName>
    </recommendedName>
</protein>
<dbReference type="PANTHER" id="PTHR42930">
    <property type="entry name" value="PHOSPHATE-SPECIFIC TRANSPORT SYSTEM ACCESSORY PROTEIN PHOU"/>
    <property type="match status" value="1"/>
</dbReference>
<evidence type="ECO:0000256" key="4">
    <source>
        <dbReference type="ARBA" id="ARBA00022448"/>
    </source>
</evidence>
<comment type="subcellular location">
    <subcellularLocation>
        <location evidence="1 7">Cytoplasm</location>
    </subcellularLocation>
</comment>
<organism evidence="9 10">
    <name type="scientific">Polycladospora coralii</name>
    <dbReference type="NCBI Taxonomy" id="2771432"/>
    <lineage>
        <taxon>Bacteria</taxon>
        <taxon>Bacillati</taxon>
        <taxon>Bacillota</taxon>
        <taxon>Bacilli</taxon>
        <taxon>Bacillales</taxon>
        <taxon>Thermoactinomycetaceae</taxon>
        <taxon>Polycladospora</taxon>
    </lineage>
</organism>
<dbReference type="GO" id="GO:0006817">
    <property type="term" value="P:phosphate ion transport"/>
    <property type="evidence" value="ECO:0007669"/>
    <property type="project" value="UniProtKB-KW"/>
</dbReference>
<comment type="subunit">
    <text evidence="3 7">Homodimer.</text>
</comment>
<comment type="function">
    <text evidence="7">Plays a role in the regulation of phosphate uptake.</text>
</comment>
<dbReference type="AlphaFoldDB" id="A0A926RUC4"/>
<dbReference type="RefSeq" id="WP_191138692.1">
    <property type="nucleotide sequence ID" value="NZ_JACXAG020000001.1"/>
</dbReference>
<evidence type="ECO:0000256" key="2">
    <source>
        <dbReference type="ARBA" id="ARBA00008107"/>
    </source>
</evidence>
<proteinExistence type="inferred from homology"/>
<evidence type="ECO:0000256" key="1">
    <source>
        <dbReference type="ARBA" id="ARBA00004496"/>
    </source>
</evidence>
<dbReference type="InterPro" id="IPR028366">
    <property type="entry name" value="PhoU"/>
</dbReference>
<dbReference type="PIRSF" id="PIRSF003107">
    <property type="entry name" value="PhoU"/>
    <property type="match status" value="1"/>
</dbReference>
<sequence length="218" mass="24486">MERQFDHLLKEVKNLLLDMGSKLEVAIDKAMRSLTTQNVPLAELVISEDSRIDQLENQIDDVVAKLIATQQPVAKDLRMLIAVMKISADMERMADLASNIAKVTTELAGKNQDFIQKLTALPEMAKTTQMMVHDSINSYIAGNTELAKKVARTDDLVDRQYVTIVQELTEFLPQSNENAESALKLCFVARYLERIADHATNIVECVFYIETGKKADLN</sequence>
<comment type="similarity">
    <text evidence="2 7">Belongs to the PhoU family.</text>
</comment>
<keyword evidence="5 7" id="KW-0963">Cytoplasm</keyword>
<comment type="caution">
    <text evidence="9">The sequence shown here is derived from an EMBL/GenBank/DDBJ whole genome shotgun (WGS) entry which is preliminary data.</text>
</comment>
<gene>
    <name evidence="9" type="primary">phoU</name>
    <name evidence="9" type="ORF">IC620_10530</name>
</gene>
<name>A0A926RUC4_9BACL</name>
<evidence type="ECO:0000313" key="9">
    <source>
        <dbReference type="EMBL" id="MBD1372793.1"/>
    </source>
</evidence>
<dbReference type="InterPro" id="IPR038078">
    <property type="entry name" value="PhoU-like_sf"/>
</dbReference>
<dbReference type="EMBL" id="JACXAH010000014">
    <property type="protein sequence ID" value="MBD1372793.1"/>
    <property type="molecule type" value="Genomic_DNA"/>
</dbReference>
<evidence type="ECO:0000256" key="5">
    <source>
        <dbReference type="ARBA" id="ARBA00022490"/>
    </source>
</evidence>
<dbReference type="FunFam" id="1.20.58.220:FF:000004">
    <property type="entry name" value="Phosphate-specific transport system accessory protein PhoU"/>
    <property type="match status" value="1"/>
</dbReference>
<reference evidence="9" key="1">
    <citation type="submission" date="2020-09" db="EMBL/GenBank/DDBJ databases">
        <title>A novel bacterium of genus Hazenella, isolated from South China Sea.</title>
        <authorList>
            <person name="Huang H."/>
            <person name="Mo K."/>
            <person name="Hu Y."/>
        </authorList>
    </citation>
    <scope>NUCLEOTIDE SEQUENCE</scope>
    <source>
        <strain evidence="9">IB182357</strain>
    </source>
</reference>
<evidence type="ECO:0000256" key="7">
    <source>
        <dbReference type="PIRNR" id="PIRNR003107"/>
    </source>
</evidence>
<dbReference type="SUPFAM" id="SSF109755">
    <property type="entry name" value="PhoU-like"/>
    <property type="match status" value="1"/>
</dbReference>
<dbReference type="InterPro" id="IPR026022">
    <property type="entry name" value="PhoU_dom"/>
</dbReference>
<keyword evidence="10" id="KW-1185">Reference proteome</keyword>
<evidence type="ECO:0000259" key="8">
    <source>
        <dbReference type="Pfam" id="PF01895"/>
    </source>
</evidence>
<feature type="domain" description="PhoU" evidence="8">
    <location>
        <begin position="122"/>
        <end position="206"/>
    </location>
</feature>
<evidence type="ECO:0000256" key="3">
    <source>
        <dbReference type="ARBA" id="ARBA00011738"/>
    </source>
</evidence>
<dbReference type="PANTHER" id="PTHR42930:SF3">
    <property type="entry name" value="PHOSPHATE-SPECIFIC TRANSPORT SYSTEM ACCESSORY PROTEIN PHOU"/>
    <property type="match status" value="1"/>
</dbReference>
<dbReference type="Pfam" id="PF01895">
    <property type="entry name" value="PhoU"/>
    <property type="match status" value="2"/>
</dbReference>
<keyword evidence="4 7" id="KW-0813">Transport</keyword>
<dbReference type="NCBIfam" id="TIGR02135">
    <property type="entry name" value="phoU_full"/>
    <property type="match status" value="1"/>
</dbReference>
<accession>A0A926RUC4</accession>
<dbReference type="GO" id="GO:0045936">
    <property type="term" value="P:negative regulation of phosphate metabolic process"/>
    <property type="evidence" value="ECO:0007669"/>
    <property type="project" value="InterPro"/>
</dbReference>
<feature type="domain" description="PhoU" evidence="8">
    <location>
        <begin position="17"/>
        <end position="103"/>
    </location>
</feature>
<dbReference type="Gene3D" id="1.20.58.220">
    <property type="entry name" value="Phosphate transport system protein phou homolog 2, domain 2"/>
    <property type="match status" value="1"/>
</dbReference>
<keyword evidence="6 7" id="KW-0592">Phosphate transport</keyword>
<evidence type="ECO:0000313" key="10">
    <source>
        <dbReference type="Proteomes" id="UP000661691"/>
    </source>
</evidence>
<dbReference type="Proteomes" id="UP000661691">
    <property type="component" value="Unassembled WGS sequence"/>
</dbReference>
<evidence type="ECO:0000256" key="6">
    <source>
        <dbReference type="ARBA" id="ARBA00022592"/>
    </source>
</evidence>
<dbReference type="GO" id="GO:0030643">
    <property type="term" value="P:intracellular phosphate ion homeostasis"/>
    <property type="evidence" value="ECO:0007669"/>
    <property type="project" value="InterPro"/>
</dbReference>
<dbReference type="GO" id="GO:0005737">
    <property type="term" value="C:cytoplasm"/>
    <property type="evidence" value="ECO:0007669"/>
    <property type="project" value="UniProtKB-SubCell"/>
</dbReference>